<dbReference type="PANTHER" id="PTHR11825">
    <property type="entry name" value="SUBGROUP IIII AMINOTRANSFERASE"/>
    <property type="match status" value="1"/>
</dbReference>
<organism evidence="5 6">
    <name type="scientific">Aspergillus ruber (strain CBS 135680)</name>
    <dbReference type="NCBI Taxonomy" id="1388766"/>
    <lineage>
        <taxon>Eukaryota</taxon>
        <taxon>Fungi</taxon>
        <taxon>Dikarya</taxon>
        <taxon>Ascomycota</taxon>
        <taxon>Pezizomycotina</taxon>
        <taxon>Eurotiomycetes</taxon>
        <taxon>Eurotiomycetidae</taxon>
        <taxon>Eurotiales</taxon>
        <taxon>Aspergillaceae</taxon>
        <taxon>Aspergillus</taxon>
        <taxon>Aspergillus subgen. Aspergillus</taxon>
    </lineage>
</organism>
<dbReference type="InterPro" id="IPR005786">
    <property type="entry name" value="B_amino_transII"/>
</dbReference>
<dbReference type="Gene3D" id="3.30.470.10">
    <property type="match status" value="1"/>
</dbReference>
<dbReference type="SUPFAM" id="SSF56752">
    <property type="entry name" value="D-aminoacid aminotransferase-like PLP-dependent enzymes"/>
    <property type="match status" value="1"/>
</dbReference>
<dbReference type="GO" id="GO:0009098">
    <property type="term" value="P:L-leucine biosynthetic process"/>
    <property type="evidence" value="ECO:0007669"/>
    <property type="project" value="TreeGrafter"/>
</dbReference>
<evidence type="ECO:0000256" key="1">
    <source>
        <dbReference type="ARBA" id="ARBA00001933"/>
    </source>
</evidence>
<dbReference type="EMBL" id="KK088411">
    <property type="protein sequence ID" value="EYE99911.1"/>
    <property type="molecule type" value="Genomic_DNA"/>
</dbReference>
<dbReference type="HOGENOM" id="CLU_2190103_0_0_1"/>
<name>A0A017SSZ4_ASPRC</name>
<comment type="similarity">
    <text evidence="2">Belongs to the class-IV pyridoxal-phosphate-dependent aminotransferase family.</text>
</comment>
<comment type="cofactor">
    <cofactor evidence="1">
        <name>pyridoxal 5'-phosphate</name>
        <dbReference type="ChEBI" id="CHEBI:597326"/>
    </cofactor>
</comment>
<dbReference type="GO" id="GO:0004084">
    <property type="term" value="F:branched-chain-amino-acid transaminase activity"/>
    <property type="evidence" value="ECO:0007669"/>
    <property type="project" value="InterPro"/>
</dbReference>
<reference evidence="6" key="1">
    <citation type="journal article" date="2014" name="Nat. Commun.">
        <title>Genomic adaptations of the halophilic Dead Sea filamentous fungus Eurotium rubrum.</title>
        <authorList>
            <person name="Kis-Papo T."/>
            <person name="Weig A.R."/>
            <person name="Riley R."/>
            <person name="Persoh D."/>
            <person name="Salamov A."/>
            <person name="Sun H."/>
            <person name="Lipzen A."/>
            <person name="Wasser S.P."/>
            <person name="Rambold G."/>
            <person name="Grigoriev I.V."/>
            <person name="Nevo E."/>
        </authorList>
    </citation>
    <scope>NUCLEOTIDE SEQUENCE [LARGE SCALE GENOMIC DNA]</scope>
    <source>
        <strain evidence="6">CBS 135680</strain>
    </source>
</reference>
<feature type="non-terminal residue" evidence="5">
    <location>
        <position position="1"/>
    </location>
</feature>
<evidence type="ECO:0000256" key="4">
    <source>
        <dbReference type="SAM" id="MobiDB-lite"/>
    </source>
</evidence>
<dbReference type="InterPro" id="IPR043131">
    <property type="entry name" value="BCAT-like_N"/>
</dbReference>
<dbReference type="RefSeq" id="XP_040643599.1">
    <property type="nucleotide sequence ID" value="XM_040783545.1"/>
</dbReference>
<evidence type="ECO:0000256" key="2">
    <source>
        <dbReference type="ARBA" id="ARBA00009320"/>
    </source>
</evidence>
<sequence length="109" mass="12534">WSTPELKPYGPLSFLPSASCIHYTTECFEVLKAYHTNDGKPRLFRADHNAFFALLAQLQLKASHWSRFKLSGKRIELLWEEGKKEKGRESLNVEVPTSNASKKYPKKIP</sequence>
<gene>
    <name evidence="5" type="ORF">EURHEDRAFT_445672</name>
</gene>
<dbReference type="GO" id="GO:0005739">
    <property type="term" value="C:mitochondrion"/>
    <property type="evidence" value="ECO:0007669"/>
    <property type="project" value="TreeGrafter"/>
</dbReference>
<proteinExistence type="inferred from homology"/>
<protein>
    <submittedName>
        <fullName evidence="5">Uncharacterized protein</fullName>
    </submittedName>
</protein>
<keyword evidence="3" id="KW-0663">Pyridoxal phosphate</keyword>
<dbReference type="PANTHER" id="PTHR11825:SF69">
    <property type="entry name" value="BRANCHED-CHAIN-AMINO-ACID AMINOTRANSFERASE"/>
    <property type="match status" value="1"/>
</dbReference>
<dbReference type="OrthoDB" id="1732691at2759"/>
<dbReference type="GO" id="GO:0009099">
    <property type="term" value="P:L-valine biosynthetic process"/>
    <property type="evidence" value="ECO:0007669"/>
    <property type="project" value="TreeGrafter"/>
</dbReference>
<dbReference type="InterPro" id="IPR036038">
    <property type="entry name" value="Aminotransferase-like"/>
</dbReference>
<accession>A0A017SSZ4</accession>
<dbReference type="AlphaFoldDB" id="A0A017SSZ4"/>
<keyword evidence="6" id="KW-1185">Reference proteome</keyword>
<dbReference type="Proteomes" id="UP000019804">
    <property type="component" value="Unassembled WGS sequence"/>
</dbReference>
<feature type="region of interest" description="Disordered" evidence="4">
    <location>
        <begin position="85"/>
        <end position="109"/>
    </location>
</feature>
<dbReference type="STRING" id="1388766.A0A017SSZ4"/>
<evidence type="ECO:0000256" key="3">
    <source>
        <dbReference type="ARBA" id="ARBA00022898"/>
    </source>
</evidence>
<dbReference type="GeneID" id="63698669"/>
<evidence type="ECO:0000313" key="5">
    <source>
        <dbReference type="EMBL" id="EYE99911.1"/>
    </source>
</evidence>
<evidence type="ECO:0000313" key="6">
    <source>
        <dbReference type="Proteomes" id="UP000019804"/>
    </source>
</evidence>